<dbReference type="PANTHER" id="PTHR47485:SF1">
    <property type="entry name" value="THYLAKOID LUMENAL 17.4 KDA PROTEIN, CHLOROPLASTIC"/>
    <property type="match status" value="1"/>
</dbReference>
<dbReference type="SUPFAM" id="SSF141571">
    <property type="entry name" value="Pentapeptide repeat-like"/>
    <property type="match status" value="1"/>
</dbReference>
<reference evidence="2 4" key="1">
    <citation type="submission" date="2019-12" db="EMBL/GenBank/DDBJ databases">
        <title>Whole genome shotgun sequence of Streptomyces libani subsp. libani NBRC 13452.</title>
        <authorList>
            <person name="Ichikawa N."/>
            <person name="Kimura A."/>
            <person name="Kitahashi Y."/>
            <person name="Komaki H."/>
            <person name="Tamura T."/>
        </authorList>
    </citation>
    <scope>NUCLEOTIDE SEQUENCE [LARGE SCALE GENOMIC DNA]</scope>
    <source>
        <strain evidence="2 4">NBRC 13452</strain>
    </source>
</reference>
<dbReference type="InterPro" id="IPR001646">
    <property type="entry name" value="5peptide_repeat"/>
</dbReference>
<evidence type="ECO:0000313" key="4">
    <source>
        <dbReference type="Proteomes" id="UP000429552"/>
    </source>
</evidence>
<dbReference type="Proteomes" id="UP001210609">
    <property type="component" value="Chromosome"/>
</dbReference>
<dbReference type="AlphaFoldDB" id="A0A640TNY8"/>
<evidence type="ECO:0000313" key="3">
    <source>
        <dbReference type="EMBL" id="WAT98956.1"/>
    </source>
</evidence>
<dbReference type="Proteomes" id="UP000429552">
    <property type="component" value="Unassembled WGS sequence"/>
</dbReference>
<proteinExistence type="predicted"/>
<name>A0A640TNY8_STRNI</name>
<evidence type="ECO:0000313" key="2">
    <source>
        <dbReference type="EMBL" id="GFE24632.1"/>
    </source>
</evidence>
<dbReference type="Pfam" id="PF00805">
    <property type="entry name" value="Pentapeptide"/>
    <property type="match status" value="2"/>
</dbReference>
<dbReference type="EMBL" id="BLIP01000001">
    <property type="protein sequence ID" value="GFE24632.1"/>
    <property type="molecule type" value="Genomic_DNA"/>
</dbReference>
<dbReference type="EMBL" id="CP114202">
    <property type="protein sequence ID" value="WAT98956.1"/>
    <property type="molecule type" value="Genomic_DNA"/>
</dbReference>
<accession>A0A640TNY8</accession>
<dbReference type="RefSeq" id="WP_159488230.1">
    <property type="nucleotide sequence ID" value="NZ_BLIP01000001.1"/>
</dbReference>
<dbReference type="Gene3D" id="2.160.20.80">
    <property type="entry name" value="E3 ubiquitin-protein ligase SopA"/>
    <property type="match status" value="1"/>
</dbReference>
<dbReference type="PANTHER" id="PTHR47485">
    <property type="entry name" value="THYLAKOID LUMENAL 17.4 KDA PROTEIN, CHLOROPLASTIC"/>
    <property type="match status" value="1"/>
</dbReference>
<keyword evidence="1" id="KW-0677">Repeat</keyword>
<evidence type="ECO:0000256" key="1">
    <source>
        <dbReference type="ARBA" id="ARBA00022737"/>
    </source>
</evidence>
<reference evidence="3 5" key="2">
    <citation type="submission" date="2022-12" db="EMBL/GenBank/DDBJ databases">
        <authorList>
            <person name="Ruckert C."/>
            <person name="Busche T."/>
            <person name="Kalinowski J."/>
            <person name="Wittmann C."/>
        </authorList>
    </citation>
    <scope>NUCLEOTIDE SEQUENCE [LARGE SCALE GENOMIC DNA]</scope>
    <source>
        <strain evidence="3 5">DSM 40555</strain>
    </source>
</reference>
<gene>
    <name evidence="2" type="ORF">Sliba_50850</name>
    <name evidence="3" type="ORF">STRLI_005070</name>
</gene>
<protein>
    <submittedName>
        <fullName evidence="3">Pentapeptide repeat-containing protein</fullName>
    </submittedName>
</protein>
<evidence type="ECO:0000313" key="5">
    <source>
        <dbReference type="Proteomes" id="UP001210609"/>
    </source>
</evidence>
<sequence length="128" mass="13193">MGRAVVVCAGADGPAKLVHLTKAVLTEATLACANLREADLTKAKLIDATLTSVNLNRSTLTQADLEEATLTNSLLNGAELGGAVLADARGLSKRQIEAAIIYSYTALPPYVTASLPPQAGPGRSDNYG</sequence>
<keyword evidence="5" id="KW-1185">Reference proteome</keyword>
<organism evidence="2 4">
    <name type="scientific">Streptomyces nigrescens</name>
    <dbReference type="NCBI Taxonomy" id="1920"/>
    <lineage>
        <taxon>Bacteria</taxon>
        <taxon>Bacillati</taxon>
        <taxon>Actinomycetota</taxon>
        <taxon>Actinomycetes</taxon>
        <taxon>Kitasatosporales</taxon>
        <taxon>Streptomycetaceae</taxon>
        <taxon>Streptomyces</taxon>
    </lineage>
</organism>